<dbReference type="Proteomes" id="UP001210720">
    <property type="component" value="Unassembled WGS sequence"/>
</dbReference>
<keyword evidence="2" id="KW-1185">Reference proteome</keyword>
<sequence>MAQELLARLDALREQINAASESERAELFEHLDEIVLTLESSGTTVPVWARQRLADRIDESVEAQFDNMPF</sequence>
<comment type="caution">
    <text evidence="1">The sequence shown here is derived from an EMBL/GenBank/DDBJ whole genome shotgun (WGS) entry which is preliminary data.</text>
</comment>
<name>A0ABT4XUH6_9RHOB</name>
<accession>A0ABT4XUH6</accession>
<reference evidence="1 2" key="1">
    <citation type="submission" date="2023-01" db="EMBL/GenBank/DDBJ databases">
        <title>Thalassococcus onchidii sp. nov., isolated from a marine invertebrate from the South China Sea.</title>
        <authorList>
            <person name="Xu S."/>
            <person name="Liu Z."/>
            <person name="Xu Y."/>
        </authorList>
    </citation>
    <scope>NUCLEOTIDE SEQUENCE [LARGE SCALE GENOMIC DNA]</scope>
    <source>
        <strain evidence="1 2">KCTC 32084</strain>
    </source>
</reference>
<dbReference type="RefSeq" id="WP_271432915.1">
    <property type="nucleotide sequence ID" value="NZ_JAQIOY010000003.1"/>
</dbReference>
<evidence type="ECO:0000313" key="1">
    <source>
        <dbReference type="EMBL" id="MDA7425583.1"/>
    </source>
</evidence>
<evidence type="ECO:0000313" key="2">
    <source>
        <dbReference type="Proteomes" id="UP001210720"/>
    </source>
</evidence>
<protein>
    <submittedName>
        <fullName evidence="1">Uncharacterized protein</fullName>
    </submittedName>
</protein>
<organism evidence="1 2">
    <name type="scientific">Thalassococcus lentus</name>
    <dbReference type="NCBI Taxonomy" id="1210524"/>
    <lineage>
        <taxon>Bacteria</taxon>
        <taxon>Pseudomonadati</taxon>
        <taxon>Pseudomonadota</taxon>
        <taxon>Alphaproteobacteria</taxon>
        <taxon>Rhodobacterales</taxon>
        <taxon>Roseobacteraceae</taxon>
        <taxon>Thalassococcus</taxon>
    </lineage>
</organism>
<gene>
    <name evidence="1" type="ORF">PFY00_12670</name>
</gene>
<proteinExistence type="predicted"/>
<dbReference type="EMBL" id="JAQIOY010000003">
    <property type="protein sequence ID" value="MDA7425583.1"/>
    <property type="molecule type" value="Genomic_DNA"/>
</dbReference>